<evidence type="ECO:0000313" key="2">
    <source>
        <dbReference type="Proteomes" id="UP000186102"/>
    </source>
</evidence>
<dbReference type="AlphaFoldDB" id="A0A1Q8QL55"/>
<protein>
    <submittedName>
        <fullName evidence="1">Uncharacterized protein</fullName>
    </submittedName>
</protein>
<dbReference type="EMBL" id="MLBF01000047">
    <property type="protein sequence ID" value="OLN28073.1"/>
    <property type="molecule type" value="Genomic_DNA"/>
</dbReference>
<sequence length="37" mass="4241">MTTHTENGIMTERLTDAQRLIEQVVKTLELVNPDKTN</sequence>
<organism evidence="1 2">
    <name type="scientific">Desulfosporosinus metallidurans</name>
    <dbReference type="NCBI Taxonomy" id="1888891"/>
    <lineage>
        <taxon>Bacteria</taxon>
        <taxon>Bacillati</taxon>
        <taxon>Bacillota</taxon>
        <taxon>Clostridia</taxon>
        <taxon>Eubacteriales</taxon>
        <taxon>Desulfitobacteriaceae</taxon>
        <taxon>Desulfosporosinus</taxon>
    </lineage>
</organism>
<reference evidence="1 2" key="1">
    <citation type="submission" date="2016-09" db="EMBL/GenBank/DDBJ databases">
        <title>Complete genome of Desulfosporosinus sp. OL.</title>
        <authorList>
            <person name="Mardanov A."/>
            <person name="Beletsky A."/>
            <person name="Panova A."/>
            <person name="Karnachuk O."/>
            <person name="Ravin N."/>
        </authorList>
    </citation>
    <scope>NUCLEOTIDE SEQUENCE [LARGE SCALE GENOMIC DNA]</scope>
    <source>
        <strain evidence="1 2">OL</strain>
    </source>
</reference>
<gene>
    <name evidence="1" type="ORF">DSOL_4217</name>
</gene>
<proteinExistence type="predicted"/>
<name>A0A1Q8QL55_9FIRM</name>
<evidence type="ECO:0000313" key="1">
    <source>
        <dbReference type="EMBL" id="OLN28073.1"/>
    </source>
</evidence>
<dbReference type="Proteomes" id="UP000186102">
    <property type="component" value="Unassembled WGS sequence"/>
</dbReference>
<keyword evidence="2" id="KW-1185">Reference proteome</keyword>
<accession>A0A1Q8QL55</accession>
<comment type="caution">
    <text evidence="1">The sequence shown here is derived from an EMBL/GenBank/DDBJ whole genome shotgun (WGS) entry which is preliminary data.</text>
</comment>